<reference evidence="2 3" key="1">
    <citation type="submission" date="2016-10" db="EMBL/GenBank/DDBJ databases">
        <authorList>
            <person name="de Groot N.N."/>
        </authorList>
    </citation>
    <scope>NUCLEOTIDE SEQUENCE [LARGE SCALE GENOMIC DNA]</scope>
    <source>
        <strain evidence="2 3">DSM 26880</strain>
    </source>
</reference>
<dbReference type="Proteomes" id="UP000199286">
    <property type="component" value="Unassembled WGS sequence"/>
</dbReference>
<feature type="compositionally biased region" description="Basic and acidic residues" evidence="1">
    <location>
        <begin position="562"/>
        <end position="578"/>
    </location>
</feature>
<evidence type="ECO:0008006" key="4">
    <source>
        <dbReference type="Google" id="ProtNLM"/>
    </source>
</evidence>
<protein>
    <recommendedName>
        <fullName evidence="4">CPN protein</fullName>
    </recommendedName>
</protein>
<feature type="region of interest" description="Disordered" evidence="1">
    <location>
        <begin position="613"/>
        <end position="640"/>
    </location>
</feature>
<feature type="region of interest" description="Disordered" evidence="1">
    <location>
        <begin position="236"/>
        <end position="587"/>
    </location>
</feature>
<feature type="compositionally biased region" description="Low complexity" evidence="1">
    <location>
        <begin position="521"/>
        <end position="531"/>
    </location>
</feature>
<feature type="region of interest" description="Disordered" evidence="1">
    <location>
        <begin position="187"/>
        <end position="213"/>
    </location>
</feature>
<evidence type="ECO:0000313" key="2">
    <source>
        <dbReference type="EMBL" id="SDX95977.1"/>
    </source>
</evidence>
<proteinExistence type="predicted"/>
<accession>A0A1H3FYV7</accession>
<organism evidence="2 3">
    <name type="scientific">Citreimonas salinaria</name>
    <dbReference type="NCBI Taxonomy" id="321339"/>
    <lineage>
        <taxon>Bacteria</taxon>
        <taxon>Pseudomonadati</taxon>
        <taxon>Pseudomonadota</taxon>
        <taxon>Alphaproteobacteria</taxon>
        <taxon>Rhodobacterales</taxon>
        <taxon>Roseobacteraceae</taxon>
        <taxon>Citreimonas</taxon>
    </lineage>
</organism>
<dbReference type="EMBL" id="FNPF01000002">
    <property type="protein sequence ID" value="SDX95977.1"/>
    <property type="molecule type" value="Genomic_DNA"/>
</dbReference>
<evidence type="ECO:0000313" key="3">
    <source>
        <dbReference type="Proteomes" id="UP000199286"/>
    </source>
</evidence>
<feature type="compositionally biased region" description="Acidic residues" evidence="1">
    <location>
        <begin position="126"/>
        <end position="144"/>
    </location>
</feature>
<gene>
    <name evidence="2" type="ORF">SAMN05444340_10246</name>
</gene>
<dbReference type="STRING" id="321339.SAMN05444340_10246"/>
<dbReference type="AlphaFoldDB" id="A0A1H3FYV7"/>
<feature type="region of interest" description="Disordered" evidence="1">
    <location>
        <begin position="97"/>
        <end position="173"/>
    </location>
</feature>
<name>A0A1H3FYV7_9RHOB</name>
<feature type="compositionally biased region" description="Low complexity" evidence="1">
    <location>
        <begin position="152"/>
        <end position="166"/>
    </location>
</feature>
<sequence length="835" mass="86771">MGGSSKILTVKYGTFSCTAEGFEDPLGAVKDATHFFRHVVKTDRFFGAEPPRFDPDLAEEMLRRQLASDLRDGHLTVRAAPTRQAALPADAVSAAGAVPAGPAGHGSADSAGDGDAPPRSDSVAAECEDGCEDGSDDAGSDETDLPPADPLATPCEEPADAAAPSAEEADDPIAAKLARIRAVVGAPPREAADPEGHAAAADAHHTAHAHVAQVSGEDAAQDLGCAPYASAEQAVAHAQSAASDSARHEDDGHSLSAPDAATGPCDTASDAPIGASSGETASPVSEGAPATFDCDDTTAAQRSDDGECLTASWPQSVDAWTPELGRTAVDPTSTASAEPDVSEAAVADSIPEASTGSAPQDRPSPDARPTESEVPEPVQADTADAHGTESTGAQPDDTAAPVRGERGDDTIANGGAGASVEGAAEDGKAVPVREDVTPEDPKDRHAFAADGAQLESDAWAADARAETECDDAGDALSEAADLTQAEEPHDHARPPLLGALSDRLRAESSLPAEEEEDLARELAAVRAELQASTGTTPAKTPFRLDNPILPEEDGEPSEENIDAEHASEPSEDTRSDEHDGADDNFLARASAGARKAVRLASPARAMLTENLVGDTDASRLLAQTDSQLDEPEGNRRRSAIAHLRAAVAATRADRALQPDDTDAETARYREDLAKVVRPRRPKVLRTIRTERPSAEPAAAPLQLAAQQHVDDAPSQPVRPRRVSIADDIGPLPGSDPQDDAGSGFADYAASVGATQLPDLLEAAAAYMAFVEGRDQFSRPQLMTVLQRVEDGTATREERLRSFGRLLRDGKIEKTRGGRFTASERIGFQPKARQAS</sequence>
<feature type="compositionally biased region" description="Acidic residues" evidence="1">
    <location>
        <begin position="550"/>
        <end position="561"/>
    </location>
</feature>
<feature type="compositionally biased region" description="Low complexity" evidence="1">
    <location>
        <begin position="97"/>
        <end position="117"/>
    </location>
</feature>
<keyword evidence="3" id="KW-1185">Reference proteome</keyword>
<evidence type="ECO:0000256" key="1">
    <source>
        <dbReference type="SAM" id="MobiDB-lite"/>
    </source>
</evidence>
<feature type="compositionally biased region" description="Basic and acidic residues" evidence="1">
    <location>
        <begin position="425"/>
        <end position="447"/>
    </location>
</feature>